<dbReference type="EMBL" id="UFRV01000006">
    <property type="protein sequence ID" value="SUU00165.1"/>
    <property type="molecule type" value="Genomic_DNA"/>
</dbReference>
<reference evidence="1 4" key="2">
    <citation type="submission" date="2020-12" db="EMBL/GenBank/DDBJ databases">
        <title>FDA dAtabase for Regulatory Grade micrObial Sequences (FDA-ARGOS): Supporting development and validation of Infectious Disease Dx tests.</title>
        <authorList>
            <person name="Sproer C."/>
            <person name="Gronow S."/>
            <person name="Severitt S."/>
            <person name="Schroder I."/>
            <person name="Tallon L."/>
            <person name="Sadzewicz L."/>
            <person name="Zhao X."/>
            <person name="Boylan J."/>
            <person name="Ott S."/>
            <person name="Bowen H."/>
            <person name="Vavikolanu K."/>
            <person name="Mehta A."/>
            <person name="Aluvathingal J."/>
            <person name="Nadendla S."/>
            <person name="Lowell S."/>
            <person name="Myers T."/>
            <person name="Yan Y."/>
            <person name="Sichtig H."/>
        </authorList>
    </citation>
    <scope>NUCLEOTIDE SEQUENCE [LARGE SCALE GENOMIC DNA]</scope>
    <source>
        <strain evidence="1 4">FDAARGOS_910</strain>
    </source>
</reference>
<evidence type="ECO:0000313" key="4">
    <source>
        <dbReference type="Proteomes" id="UP000595107"/>
    </source>
</evidence>
<dbReference type="AlphaFoldDB" id="A0A380U948"/>
<evidence type="ECO:0000313" key="3">
    <source>
        <dbReference type="Proteomes" id="UP000254227"/>
    </source>
</evidence>
<name>A0A380U948_ACIJO</name>
<accession>A0A380U948</accession>
<evidence type="ECO:0000313" key="2">
    <source>
        <dbReference type="EMBL" id="SUU00165.1"/>
    </source>
</evidence>
<organism evidence="2 3">
    <name type="scientific">Acinetobacter johnsonii</name>
    <dbReference type="NCBI Taxonomy" id="40214"/>
    <lineage>
        <taxon>Bacteria</taxon>
        <taxon>Pseudomonadati</taxon>
        <taxon>Pseudomonadota</taxon>
        <taxon>Gammaproteobacteria</taxon>
        <taxon>Moraxellales</taxon>
        <taxon>Moraxellaceae</taxon>
        <taxon>Acinetobacter</taxon>
    </lineage>
</organism>
<evidence type="ECO:0000313" key="1">
    <source>
        <dbReference type="EMBL" id="QPS03353.1"/>
    </source>
</evidence>
<reference evidence="2 3" key="1">
    <citation type="submission" date="2018-06" db="EMBL/GenBank/DDBJ databases">
        <authorList>
            <consortium name="Pathogen Informatics"/>
            <person name="Doyle S."/>
        </authorList>
    </citation>
    <scope>NUCLEOTIDE SEQUENCE [LARGE SCALE GENOMIC DNA]</scope>
    <source>
        <strain evidence="2 3">NCTC10308</strain>
    </source>
</reference>
<gene>
    <name evidence="1" type="ORF">I6G67_14260</name>
    <name evidence="2" type="ORF">NCTC10308_03471</name>
</gene>
<dbReference type="EMBL" id="CP065666">
    <property type="protein sequence ID" value="QPS03353.1"/>
    <property type="molecule type" value="Genomic_DNA"/>
</dbReference>
<dbReference type="RefSeq" id="WP_004692375.1">
    <property type="nucleotide sequence ID" value="NZ_BBTB01000004.1"/>
</dbReference>
<dbReference type="Proteomes" id="UP000254227">
    <property type="component" value="Unassembled WGS sequence"/>
</dbReference>
<protein>
    <submittedName>
        <fullName evidence="1">Inovirus-type Gp2 protein</fullName>
    </submittedName>
    <submittedName>
        <fullName evidence="2">Protein of uncharacterized function (DUF3296)</fullName>
    </submittedName>
</protein>
<proteinExistence type="predicted"/>
<dbReference type="Proteomes" id="UP000595107">
    <property type="component" value="Chromosome"/>
</dbReference>
<sequence length="333" mass="38412">MFPLDLDHQAGVMYTIHRFVDVCLNFDISDEAFIFNLERLYCAFEAFKQEGLEYAASIRAFIAVTEYVNSQRGMLSFAEYLTGLSIGEIKALRRILHAHRGLIRDEIKSFARRKELNRVALLEEFEGAIKGYYSVLVIRVDLSYSKDSMSEITVNDFYQHIGKLRDLITDKNGYFDALLTYAIALEQGITKGFHAHLTLVINRSKHQSDYKIAEGVIDKWKEITFDKGFGRNINTTANKDNYEKQGRLGIGDIRRTTPEQGNNALGAVAYLSDPDKYEQTLLVKPRGRKTFYKGDYQHHGRPIPDTEENRRIKEWDAQTALAKLEEEIWFKKL</sequence>